<reference evidence="2" key="1">
    <citation type="journal article" date="2021" name="Nat. Commun.">
        <title>Genetic determinants of endophytism in the Arabidopsis root mycobiome.</title>
        <authorList>
            <person name="Mesny F."/>
            <person name="Miyauchi S."/>
            <person name="Thiergart T."/>
            <person name="Pickel B."/>
            <person name="Atanasova L."/>
            <person name="Karlsson M."/>
            <person name="Huettel B."/>
            <person name="Barry K.W."/>
            <person name="Haridas S."/>
            <person name="Chen C."/>
            <person name="Bauer D."/>
            <person name="Andreopoulos W."/>
            <person name="Pangilinan J."/>
            <person name="LaButti K."/>
            <person name="Riley R."/>
            <person name="Lipzen A."/>
            <person name="Clum A."/>
            <person name="Drula E."/>
            <person name="Henrissat B."/>
            <person name="Kohler A."/>
            <person name="Grigoriev I.V."/>
            <person name="Martin F.M."/>
            <person name="Hacquard S."/>
        </authorList>
    </citation>
    <scope>NUCLEOTIDE SEQUENCE</scope>
    <source>
        <strain evidence="2">MPI-SDFR-AT-0068</strain>
    </source>
</reference>
<dbReference type="AlphaFoldDB" id="A0A8K0SF26"/>
<proteinExistence type="predicted"/>
<dbReference type="EMBL" id="JAGPXF010000001">
    <property type="protein sequence ID" value="KAH7263671.1"/>
    <property type="molecule type" value="Genomic_DNA"/>
</dbReference>
<organism evidence="2 3">
    <name type="scientific">Fusarium tricinctum</name>
    <dbReference type="NCBI Taxonomy" id="61284"/>
    <lineage>
        <taxon>Eukaryota</taxon>
        <taxon>Fungi</taxon>
        <taxon>Dikarya</taxon>
        <taxon>Ascomycota</taxon>
        <taxon>Pezizomycotina</taxon>
        <taxon>Sordariomycetes</taxon>
        <taxon>Hypocreomycetidae</taxon>
        <taxon>Hypocreales</taxon>
        <taxon>Nectriaceae</taxon>
        <taxon>Fusarium</taxon>
        <taxon>Fusarium tricinctum species complex</taxon>
    </lineage>
</organism>
<gene>
    <name evidence="2" type="ORF">BKA59DRAFT_466573</name>
</gene>
<dbReference type="OrthoDB" id="2349272at2759"/>
<comment type="caution">
    <text evidence="2">The sequence shown here is derived from an EMBL/GenBank/DDBJ whole genome shotgun (WGS) entry which is preliminary data.</text>
</comment>
<name>A0A8K0SF26_9HYPO</name>
<feature type="chain" id="PRO_5035444487" evidence="1">
    <location>
        <begin position="19"/>
        <end position="205"/>
    </location>
</feature>
<evidence type="ECO:0000313" key="2">
    <source>
        <dbReference type="EMBL" id="KAH7263671.1"/>
    </source>
</evidence>
<keyword evidence="1" id="KW-0732">Signal</keyword>
<evidence type="ECO:0000256" key="1">
    <source>
        <dbReference type="SAM" id="SignalP"/>
    </source>
</evidence>
<keyword evidence="3" id="KW-1185">Reference proteome</keyword>
<accession>A0A8K0SF26</accession>
<sequence>MKFTTLSLILGIANIASATLYAAPIIEQIAPKSKICATGNKECRTAKQAAPFLISGFQEHGIYNVKEMAAVLALMAFESVDFQYKRNKSPGRPGQGTANMQMASYNLLYAKSIPALSGGFEGITSVEGLSDNVLNDMLDKVTVDKYNFGSGAWFLATQCKDNVRQAFKGDIDAAFKLYIEECVETEVEPRLEYFERAKKAFGLGA</sequence>
<evidence type="ECO:0000313" key="3">
    <source>
        <dbReference type="Proteomes" id="UP000813427"/>
    </source>
</evidence>
<dbReference type="Proteomes" id="UP000813427">
    <property type="component" value="Unassembled WGS sequence"/>
</dbReference>
<feature type="signal peptide" evidence="1">
    <location>
        <begin position="1"/>
        <end position="18"/>
    </location>
</feature>
<protein>
    <submittedName>
        <fullName evidence="2">Uncharacterized protein</fullName>
    </submittedName>
</protein>